<keyword evidence="1" id="KW-0472">Membrane</keyword>
<proteinExistence type="predicted"/>
<feature type="transmembrane region" description="Helical" evidence="1">
    <location>
        <begin position="31"/>
        <end position="53"/>
    </location>
</feature>
<evidence type="ECO:0000313" key="3">
    <source>
        <dbReference type="EMBL" id="CAB4150805.1"/>
    </source>
</evidence>
<sequence length="58" mass="5977">MNDHATPYIGSVVALVSSLATHADMEMSLKLASLAVGILAGVLGCISGVILIIKNLRK</sequence>
<keyword evidence="1" id="KW-1133">Transmembrane helix</keyword>
<evidence type="ECO:0000313" key="4">
    <source>
        <dbReference type="EMBL" id="CAB4199882.1"/>
    </source>
</evidence>
<dbReference type="EMBL" id="LR797293">
    <property type="protein sequence ID" value="CAB4199882.1"/>
    <property type="molecule type" value="Genomic_DNA"/>
</dbReference>
<keyword evidence="1" id="KW-0812">Transmembrane</keyword>
<reference evidence="2" key="1">
    <citation type="submission" date="2020-04" db="EMBL/GenBank/DDBJ databases">
        <authorList>
            <person name="Chiriac C."/>
            <person name="Salcher M."/>
            <person name="Ghai R."/>
            <person name="Kavagutti S V."/>
        </authorList>
    </citation>
    <scope>NUCLEOTIDE SEQUENCE</scope>
</reference>
<dbReference type="EMBL" id="LR796550">
    <property type="protein sequence ID" value="CAB4150805.1"/>
    <property type="molecule type" value="Genomic_DNA"/>
</dbReference>
<evidence type="ECO:0000256" key="1">
    <source>
        <dbReference type="SAM" id="Phobius"/>
    </source>
</evidence>
<organism evidence="2">
    <name type="scientific">uncultured Caudovirales phage</name>
    <dbReference type="NCBI Taxonomy" id="2100421"/>
    <lineage>
        <taxon>Viruses</taxon>
        <taxon>Duplodnaviria</taxon>
        <taxon>Heunggongvirae</taxon>
        <taxon>Uroviricota</taxon>
        <taxon>Caudoviricetes</taxon>
        <taxon>Peduoviridae</taxon>
        <taxon>Maltschvirus</taxon>
        <taxon>Maltschvirus maltsch</taxon>
    </lineage>
</organism>
<name>A0A6J5LQ90_9CAUD</name>
<gene>
    <name evidence="4" type="ORF">UFOVP1350_41</name>
    <name evidence="2" type="ORF">UFOVP301_40</name>
    <name evidence="3" type="ORF">UFOVP576_32</name>
</gene>
<protein>
    <submittedName>
        <fullName evidence="2">Uncharacterized protein</fullName>
    </submittedName>
</protein>
<dbReference type="EMBL" id="LR796308">
    <property type="protein sequence ID" value="CAB4135952.1"/>
    <property type="molecule type" value="Genomic_DNA"/>
</dbReference>
<accession>A0A6J5LQ90</accession>
<evidence type="ECO:0000313" key="2">
    <source>
        <dbReference type="EMBL" id="CAB4135952.1"/>
    </source>
</evidence>